<evidence type="ECO:0000256" key="6">
    <source>
        <dbReference type="SAM" id="MobiDB-lite"/>
    </source>
</evidence>
<evidence type="ECO:0000313" key="9">
    <source>
        <dbReference type="EnsemblMetazoa" id="XP_019858294.1"/>
    </source>
</evidence>
<evidence type="ECO:0000256" key="5">
    <source>
        <dbReference type="PROSITE-ProRule" id="PRU00196"/>
    </source>
</evidence>
<evidence type="ECO:0000313" key="10">
    <source>
        <dbReference type="Proteomes" id="UP000007879"/>
    </source>
</evidence>
<keyword evidence="7" id="KW-1133">Transmembrane helix</keyword>
<accession>A0AAN0JMR8</accession>
<feature type="domain" description="SRCR" evidence="8">
    <location>
        <begin position="1"/>
        <end position="35"/>
    </location>
</feature>
<feature type="disulfide bond" evidence="5">
    <location>
        <begin position="6"/>
        <end position="16"/>
    </location>
</feature>
<dbReference type="InterPro" id="IPR001190">
    <property type="entry name" value="SRCR"/>
</dbReference>
<proteinExistence type="predicted"/>
<dbReference type="EnsemblMetazoa" id="XM_020002735.1">
    <property type="protein sequence ID" value="XP_019858294.1"/>
    <property type="gene ID" value="LOC100633732"/>
</dbReference>
<protein>
    <recommendedName>
        <fullName evidence="8">SRCR domain-containing protein</fullName>
    </recommendedName>
</protein>
<dbReference type="KEGG" id="aqu:100633732"/>
<keyword evidence="10" id="KW-1185">Reference proteome</keyword>
<dbReference type="PANTHER" id="PTHR48071:SF18">
    <property type="entry name" value="DELETED IN MALIGNANT BRAIN TUMORS 1 PROTEIN-RELATED"/>
    <property type="match status" value="1"/>
</dbReference>
<comment type="caution">
    <text evidence="5">Lacks conserved residue(s) required for the propagation of feature annotation.</text>
</comment>
<keyword evidence="7" id="KW-0812">Transmembrane</keyword>
<feature type="disulfide bond" evidence="5">
    <location>
        <begin position="430"/>
        <end position="440"/>
    </location>
</feature>
<dbReference type="PANTHER" id="PTHR48071">
    <property type="entry name" value="SRCR DOMAIN-CONTAINING PROTEIN"/>
    <property type="match status" value="1"/>
</dbReference>
<feature type="domain" description="SRCR" evidence="8">
    <location>
        <begin position="147"/>
        <end position="245"/>
    </location>
</feature>
<feature type="transmembrane region" description="Helical" evidence="7">
    <location>
        <begin position="1105"/>
        <end position="1129"/>
    </location>
</feature>
<feature type="disulfide bond" evidence="5">
    <location>
        <begin position="216"/>
        <end position="226"/>
    </location>
</feature>
<feature type="disulfide bond" evidence="5">
    <location>
        <begin position="111"/>
        <end position="121"/>
    </location>
</feature>
<feature type="disulfide bond" evidence="5">
    <location>
        <begin position="535"/>
        <end position="545"/>
    </location>
</feature>
<keyword evidence="2" id="KW-0677">Repeat</keyword>
<dbReference type="PROSITE" id="PS50287">
    <property type="entry name" value="SRCR_2"/>
    <property type="match status" value="6"/>
</dbReference>
<dbReference type="Pfam" id="PF00530">
    <property type="entry name" value="SRCR"/>
    <property type="match status" value="5"/>
</dbReference>
<evidence type="ECO:0000256" key="7">
    <source>
        <dbReference type="SAM" id="Phobius"/>
    </source>
</evidence>
<dbReference type="RefSeq" id="XP_019858294.1">
    <property type="nucleotide sequence ID" value="XM_020002735.1"/>
</dbReference>
<feature type="region of interest" description="Disordered" evidence="6">
    <location>
        <begin position="909"/>
        <end position="954"/>
    </location>
</feature>
<sequence length="1216" mass="127079">MDDVQCVGSESYLTNCTHTTNHNCGHSEDAGVRCAFCTTGSIRLVGGSHDWEGRVEVCDSGSWGTVCDDYWGSPDAAVVCRQLDWGTSGTARSSAYFGQGTGSILLDDVQCTGTEEFLTNCTHSSTHNCGHSEDAGVSCDVCTSGSLRLVGGSNSNEGRVELCHNGRWGTVCDDSWDNTDAGVVCRQLGLGTTGTARSSAYFGQGNGSILLDDVACDGTEQFLANCTHTSNHNCGHYEDAGVTCSGSTPPACIDGSIRLVGGTNSLEGRVEVCSGGAWGTVCDDFWDSTDAGVVCRQLGFDSGISFGSAYFGQGNGSIVLDNVQCDGSESYLTNCTHITNHNCVHAEDAGVRCAYCTTGSIRLVGGSHDWEGRVEVCDSGSWGTVCDDFWNSPDAAVVCRQLGWGTSGTARSNAYFGQGAGSILLDNVLCTGTEEFLTNCTYSSTHNCGHYEDAGVSCHVCTSGSLRLVGGSNSNEGRVELCQNGRWGTVCDDSWDNTDAGVVCRQLGLGTSGTARSSAYFGQGNGSILLDDVACDGTEQFLANCTHTSNHNCGHYEDAGVTCIAPSSINSLSSTMYTSTVSESSTPSIDFSSSSLQVSSATSYSTSTETFTSTPEPSSTISFTSDVSSFFTEVMASSSVISTSQSSSTMVSSSEIMTSSEVVSSTTQPSSTMVSSSEIVASSTQLMTSSEVVSSTTQPSSTMVSSSEIMTSSEVVSSTTQSSSTMVSSSEIIASSTELMTSSEVVSSTTQPSSTIVSSSEILTSSEVVSSTTQSSSTMISSSDIMTSSEEVSSTTQPSSTMVSSSEIVTSSEVVSSTTQPSSTMASSSEVTTSSEVVSSTTQPSSTMVSSSEIVTSSEVASSTTQPSSTMVSSSTTSSTEAMTSSEAVSSSTITSSSLINTAASSTSPVFTSSSRMIGTTQQSTTSIASRSESSSTNDKSSETSAARTSSIEVSQSPTKVPTLYLEYSIRISLNGFSIATFTNSVLLNFKLATVESVNSYCSSRTIGCSVITLSRKRQNLWIPVSADNVQIYSMENSNDGIDIIFYVTISDNSVLSADDLLNAVQGGINDGTYRNAGFSGATSAHVGNPTDPTSSTTQSLNPGLLAAIVVSVLCILVLFTIIVVAIVFMRKRHRSNDGYGEARLRGNYINNASFSESSGNNTIGDVTLRGLYVQTDENQRYAGVQSYNPVYDEDADEKKYMYDSIGNEEKETTSF</sequence>
<feature type="compositionally biased region" description="Low complexity" evidence="6">
    <location>
        <begin position="924"/>
        <end position="945"/>
    </location>
</feature>
<feature type="domain" description="SRCR" evidence="8">
    <location>
        <begin position="257"/>
        <end position="354"/>
    </location>
</feature>
<dbReference type="SMART" id="SM00202">
    <property type="entry name" value="SR"/>
    <property type="match status" value="5"/>
</dbReference>
<evidence type="ECO:0000256" key="2">
    <source>
        <dbReference type="ARBA" id="ARBA00022737"/>
    </source>
</evidence>
<feature type="disulfide bond" evidence="5">
    <location>
        <begin position="325"/>
        <end position="335"/>
    </location>
</feature>
<dbReference type="PROSITE" id="PS00420">
    <property type="entry name" value="SRCR_1"/>
    <property type="match status" value="4"/>
</dbReference>
<evidence type="ECO:0000259" key="8">
    <source>
        <dbReference type="PROSITE" id="PS50287"/>
    </source>
</evidence>
<keyword evidence="4" id="KW-0325">Glycoprotein</keyword>
<evidence type="ECO:0000256" key="4">
    <source>
        <dbReference type="ARBA" id="ARBA00023180"/>
    </source>
</evidence>
<dbReference type="PRINTS" id="PR00258">
    <property type="entry name" value="SPERACTRCPTR"/>
</dbReference>
<dbReference type="GO" id="GO:0016020">
    <property type="term" value="C:membrane"/>
    <property type="evidence" value="ECO:0007669"/>
    <property type="project" value="InterPro"/>
</dbReference>
<keyword evidence="3 5" id="KW-1015">Disulfide bond</keyword>
<evidence type="ECO:0000256" key="1">
    <source>
        <dbReference type="ARBA" id="ARBA00022729"/>
    </source>
</evidence>
<keyword evidence="1" id="KW-0732">Signal</keyword>
<dbReference type="AlphaFoldDB" id="A0AAN0JMR8"/>
<feature type="domain" description="SRCR" evidence="8">
    <location>
        <begin position="361"/>
        <end position="459"/>
    </location>
</feature>
<feature type="domain" description="SRCR" evidence="8">
    <location>
        <begin position="42"/>
        <end position="140"/>
    </location>
</feature>
<organism evidence="9 10">
    <name type="scientific">Amphimedon queenslandica</name>
    <name type="common">Sponge</name>
    <dbReference type="NCBI Taxonomy" id="400682"/>
    <lineage>
        <taxon>Eukaryota</taxon>
        <taxon>Metazoa</taxon>
        <taxon>Porifera</taxon>
        <taxon>Demospongiae</taxon>
        <taxon>Heteroscleromorpha</taxon>
        <taxon>Haplosclerida</taxon>
        <taxon>Niphatidae</taxon>
        <taxon>Amphimedon</taxon>
    </lineage>
</organism>
<dbReference type="Gene3D" id="3.10.250.10">
    <property type="entry name" value="SRCR-like domain"/>
    <property type="match status" value="6"/>
</dbReference>
<reference evidence="9" key="2">
    <citation type="submission" date="2024-06" db="UniProtKB">
        <authorList>
            <consortium name="EnsemblMetazoa"/>
        </authorList>
    </citation>
    <scope>IDENTIFICATION</scope>
</reference>
<feature type="domain" description="SRCR" evidence="8">
    <location>
        <begin position="466"/>
        <end position="564"/>
    </location>
</feature>
<keyword evidence="7" id="KW-0472">Membrane</keyword>
<evidence type="ECO:0000256" key="3">
    <source>
        <dbReference type="ARBA" id="ARBA00023157"/>
    </source>
</evidence>
<dbReference type="CDD" id="cd12087">
    <property type="entry name" value="TM_EGFR-like"/>
    <property type="match status" value="1"/>
</dbReference>
<name>A0AAN0JMR8_AMPQE</name>
<dbReference type="SUPFAM" id="SSF56487">
    <property type="entry name" value="SRCR-like"/>
    <property type="match status" value="6"/>
</dbReference>
<dbReference type="GeneID" id="100633732"/>
<reference evidence="10" key="1">
    <citation type="journal article" date="2010" name="Nature">
        <title>The Amphimedon queenslandica genome and the evolution of animal complexity.</title>
        <authorList>
            <person name="Srivastava M."/>
            <person name="Simakov O."/>
            <person name="Chapman J."/>
            <person name="Fahey B."/>
            <person name="Gauthier M.E."/>
            <person name="Mitros T."/>
            <person name="Richards G.S."/>
            <person name="Conaco C."/>
            <person name="Dacre M."/>
            <person name="Hellsten U."/>
            <person name="Larroux C."/>
            <person name="Putnam N.H."/>
            <person name="Stanke M."/>
            <person name="Adamska M."/>
            <person name="Darling A."/>
            <person name="Degnan S.M."/>
            <person name="Oakley T.H."/>
            <person name="Plachetzki D.C."/>
            <person name="Zhai Y."/>
            <person name="Adamski M."/>
            <person name="Calcino A."/>
            <person name="Cummins S.F."/>
            <person name="Goodstein D.M."/>
            <person name="Harris C."/>
            <person name="Jackson D.J."/>
            <person name="Leys S.P."/>
            <person name="Shu S."/>
            <person name="Woodcroft B.J."/>
            <person name="Vervoort M."/>
            <person name="Kosik K.S."/>
            <person name="Manning G."/>
            <person name="Degnan B.M."/>
            <person name="Rokhsar D.S."/>
        </authorList>
    </citation>
    <scope>NUCLEOTIDE SEQUENCE [LARGE SCALE GENOMIC DNA]</scope>
</reference>
<feature type="region of interest" description="Disordered" evidence="6">
    <location>
        <begin position="738"/>
        <end position="887"/>
    </location>
</feature>
<dbReference type="InterPro" id="IPR036772">
    <property type="entry name" value="SRCR-like_dom_sf"/>
</dbReference>
<dbReference type="FunFam" id="3.10.250.10:FF:000006">
    <property type="entry name" value="neurotrypsin isoform X2"/>
    <property type="match status" value="5"/>
</dbReference>
<dbReference type="Proteomes" id="UP000007879">
    <property type="component" value="Unassembled WGS sequence"/>
</dbReference>